<evidence type="ECO:0000313" key="2">
    <source>
        <dbReference type="Proteomes" id="UP000075515"/>
    </source>
</evidence>
<evidence type="ECO:0000313" key="1">
    <source>
        <dbReference type="EMBL" id="KYF89258.1"/>
    </source>
</evidence>
<protein>
    <submittedName>
        <fullName evidence="1">Uncharacterized protein</fullName>
    </submittedName>
</protein>
<dbReference type="InterPro" id="IPR056972">
    <property type="entry name" value="RHH_dom-containing"/>
</dbReference>
<reference evidence="1 2" key="1">
    <citation type="submission" date="2014-02" db="EMBL/GenBank/DDBJ databases">
        <title>The small core and large imbalanced accessory genome model reveals a collaborative survival strategy of Sorangium cellulosum strains in nature.</title>
        <authorList>
            <person name="Han K."/>
            <person name="Peng R."/>
            <person name="Blom J."/>
            <person name="Li Y.-Z."/>
        </authorList>
    </citation>
    <scope>NUCLEOTIDE SEQUENCE [LARGE SCALE GENOMIC DNA]</scope>
    <source>
        <strain evidence="1 2">So0149</strain>
    </source>
</reference>
<dbReference type="Proteomes" id="UP000075515">
    <property type="component" value="Unassembled WGS sequence"/>
</dbReference>
<name>A0A150SAU2_SORCE</name>
<sequence length="59" mass="6761">MLMIRCTDDVHRRYRALAGRHGLTNDGLLTRLLDAEEARIEQENAKANERRVETPPVST</sequence>
<organism evidence="1 2">
    <name type="scientific">Sorangium cellulosum</name>
    <name type="common">Polyangium cellulosum</name>
    <dbReference type="NCBI Taxonomy" id="56"/>
    <lineage>
        <taxon>Bacteria</taxon>
        <taxon>Pseudomonadati</taxon>
        <taxon>Myxococcota</taxon>
        <taxon>Polyangia</taxon>
        <taxon>Polyangiales</taxon>
        <taxon>Polyangiaceae</taxon>
        <taxon>Sorangium</taxon>
    </lineage>
</organism>
<proteinExistence type="predicted"/>
<dbReference type="EMBL" id="JEMC01002261">
    <property type="protein sequence ID" value="KYF89258.1"/>
    <property type="molecule type" value="Genomic_DNA"/>
</dbReference>
<dbReference type="Pfam" id="PF23807">
    <property type="entry name" value="RHH_10"/>
    <property type="match status" value="1"/>
</dbReference>
<accession>A0A150SAU2</accession>
<gene>
    <name evidence="1" type="ORF">BE18_22760</name>
</gene>
<dbReference type="AlphaFoldDB" id="A0A150SAU2"/>
<comment type="caution">
    <text evidence="1">The sequence shown here is derived from an EMBL/GenBank/DDBJ whole genome shotgun (WGS) entry which is preliminary data.</text>
</comment>